<dbReference type="PATRIC" id="fig|1502723.3.peg.6539"/>
<organism evidence="2 3">
    <name type="scientific">Frankia torreyi</name>
    <dbReference type="NCBI Taxonomy" id="1856"/>
    <lineage>
        <taxon>Bacteria</taxon>
        <taxon>Bacillati</taxon>
        <taxon>Actinomycetota</taxon>
        <taxon>Actinomycetes</taxon>
        <taxon>Frankiales</taxon>
        <taxon>Frankiaceae</taxon>
        <taxon>Frankia</taxon>
    </lineage>
</organism>
<name>A0A0D8BKP7_9ACTN</name>
<reference evidence="2 3" key="2">
    <citation type="journal article" date="2016" name="Genome Announc.">
        <title>Permanent Draft Genome Sequences for Two Variants of Frankia sp. Strain CpI1, the First Frankia Strain Isolated from Root Nodules of Comptonia peregrina.</title>
        <authorList>
            <person name="Oshone R."/>
            <person name="Hurst S.G.IV."/>
            <person name="Abebe-Akele F."/>
            <person name="Simpson S."/>
            <person name="Morris K."/>
            <person name="Thomas W.K."/>
            <person name="Tisa L.S."/>
        </authorList>
    </citation>
    <scope>NUCLEOTIDE SEQUENCE [LARGE SCALE GENOMIC DNA]</scope>
    <source>
        <strain evidence="3">CpI1-S</strain>
    </source>
</reference>
<gene>
    <name evidence="2" type="ORF">FF36_01665</name>
</gene>
<feature type="compositionally biased region" description="Pro residues" evidence="1">
    <location>
        <begin position="287"/>
        <end position="307"/>
    </location>
</feature>
<dbReference type="OrthoDB" id="3218603at2"/>
<feature type="compositionally biased region" description="Basic and acidic residues" evidence="1">
    <location>
        <begin position="180"/>
        <end position="259"/>
    </location>
</feature>
<sequence>MDDPRLADVEQYHGRLRSELDVIARGPVLVGPKIIEHIHSLITLIDLHQPNEFDLCLSCDRLWPCASIIAITGISQDAGDGAHNGEAESGYDEPGAESGALAAAHAAAPDTGRPPPPPPAGYDDREHSRDDRSDRGAEDQRFGEPRFGDPRSSGPRFDEPRFDGQRPDDRRFAPQSVDDQSLHDRSFDDPRSEDRGFDDRRPEDRGFDDRRPEDRGFDDRRFDDHSAGGRPQEGRPHAGRDRDDRGIATHPDAGRDRGHVPQPGPGRPPMDVAAQSRQPALPGTRPAGPPPPARPGPPTPTPPPSVPGRPGGTLPAVAAYGGTMPGDVDRSPDRTRDGYADYPPAVAAGQPTPARPTGPAPRIPAPPGMPRPSGATPRLPGINDAGRRPTAEVGRNDGSSGRHYAPHPNGTAPHPNSTAAHPSAGAPNLPGTTPPSPGTPRQPGAPGFAPAPTAASRPSSAQPRATGAFPVAGEAGRERPDEYGSALPGLAPPAPAAGRPGRAADVPARPTGAQPRLAGGQRPDGPPDAFPSQPLPVDHSAPPGYPDRVSVPASRPAPPISGPVEMASARANGTWSPPQHAQQARAAGPAARGPVDGPGEPGRPDGPGAPGRAEGPRMRANPGAGPNHEGSRLPPGRVGGDGPAGLRQPLPPGADHERSVTLGGGPPHRGDAPPERRPAGWHTDGDLPGRPGQDGPGWAGPDPRERRGRGQTPAPDRAGPPTGAPPPNGRSPYAAPAGSPAGVVAGAERPGSPGRGRPLGAGGSGTPNPPGRGPDPRPGRPGRAEPPRRPGGQPDRSGTASAREAELSAAAARIDQAQVDEVTQAWLARRESVLDGIDVI</sequence>
<feature type="compositionally biased region" description="Basic and acidic residues" evidence="1">
    <location>
        <begin position="122"/>
        <end position="149"/>
    </location>
</feature>
<feature type="compositionally biased region" description="Low complexity" evidence="1">
    <location>
        <begin position="581"/>
        <end position="598"/>
    </location>
</feature>
<protein>
    <submittedName>
        <fullName evidence="2">Uncharacterized protein</fullName>
    </submittedName>
</protein>
<dbReference type="AlphaFoldDB" id="A0A0D8BKP7"/>
<dbReference type="RefSeq" id="WP_044884358.1">
    <property type="nucleotide sequence ID" value="NZ_JYFN01000009.1"/>
</dbReference>
<accession>A0A0D8BKP7</accession>
<feature type="compositionally biased region" description="Low complexity" evidence="1">
    <location>
        <begin position="496"/>
        <end position="510"/>
    </location>
</feature>
<feature type="compositionally biased region" description="Low complexity" evidence="1">
    <location>
        <begin position="441"/>
        <end position="466"/>
    </location>
</feature>
<feature type="compositionally biased region" description="Gly residues" evidence="1">
    <location>
        <begin position="753"/>
        <end position="765"/>
    </location>
</feature>
<evidence type="ECO:0000313" key="2">
    <source>
        <dbReference type="EMBL" id="KJE23977.1"/>
    </source>
</evidence>
<comment type="caution">
    <text evidence="2">The sequence shown here is derived from an EMBL/GenBank/DDBJ whole genome shotgun (WGS) entry which is preliminary data.</text>
</comment>
<feature type="compositionally biased region" description="Low complexity" evidence="1">
    <location>
        <begin position="96"/>
        <end position="108"/>
    </location>
</feature>
<feature type="compositionally biased region" description="Basic and acidic residues" evidence="1">
    <location>
        <begin position="156"/>
        <end position="172"/>
    </location>
</feature>
<feature type="compositionally biased region" description="Low complexity" evidence="1">
    <location>
        <begin position="730"/>
        <end position="752"/>
    </location>
</feature>
<evidence type="ECO:0000256" key="1">
    <source>
        <dbReference type="SAM" id="MobiDB-lite"/>
    </source>
</evidence>
<feature type="compositionally biased region" description="Polar residues" evidence="1">
    <location>
        <begin position="571"/>
        <end position="580"/>
    </location>
</feature>
<dbReference type="EMBL" id="JYFN01000009">
    <property type="protein sequence ID" value="KJE23977.1"/>
    <property type="molecule type" value="Genomic_DNA"/>
</dbReference>
<feature type="region of interest" description="Disordered" evidence="1">
    <location>
        <begin position="80"/>
        <end position="808"/>
    </location>
</feature>
<dbReference type="Proteomes" id="UP000032545">
    <property type="component" value="Unassembled WGS sequence"/>
</dbReference>
<feature type="compositionally biased region" description="Basic and acidic residues" evidence="1">
    <location>
        <begin position="774"/>
        <end position="788"/>
    </location>
</feature>
<proteinExistence type="predicted"/>
<feature type="compositionally biased region" description="Basic and acidic residues" evidence="1">
    <location>
        <begin position="327"/>
        <end position="339"/>
    </location>
</feature>
<feature type="compositionally biased region" description="Pro residues" evidence="1">
    <location>
        <begin position="353"/>
        <end position="370"/>
    </location>
</feature>
<evidence type="ECO:0000313" key="3">
    <source>
        <dbReference type="Proteomes" id="UP000032545"/>
    </source>
</evidence>
<reference evidence="3" key="1">
    <citation type="submission" date="2015-02" db="EMBL/GenBank/DDBJ databases">
        <title>Draft Genome of Frankia sp. CpI1-S.</title>
        <authorList>
            <person name="Oshone R.T."/>
            <person name="Ngom M."/>
            <person name="Ghodhbane-Gtari F."/>
            <person name="Gtari M."/>
            <person name="Morris K."/>
            <person name="Thomas K."/>
            <person name="Sen A."/>
            <person name="Tisa L.S."/>
        </authorList>
    </citation>
    <scope>NUCLEOTIDE SEQUENCE [LARGE SCALE GENOMIC DNA]</scope>
    <source>
        <strain evidence="3">CpI1-S</strain>
    </source>
</reference>
<keyword evidence="3" id="KW-1185">Reference proteome</keyword>
<feature type="compositionally biased region" description="Basic and acidic residues" evidence="1">
    <location>
        <begin position="668"/>
        <end position="687"/>
    </location>
</feature>